<dbReference type="EMBL" id="JBHUOK010000030">
    <property type="protein sequence ID" value="MFD2790184.1"/>
    <property type="molecule type" value="Genomic_DNA"/>
</dbReference>
<evidence type="ECO:0000256" key="1">
    <source>
        <dbReference type="ARBA" id="ARBA00022679"/>
    </source>
</evidence>
<organism evidence="3 4">
    <name type="scientific">Arenibacter antarcticus</name>
    <dbReference type="NCBI Taxonomy" id="2040469"/>
    <lineage>
        <taxon>Bacteria</taxon>
        <taxon>Pseudomonadati</taxon>
        <taxon>Bacteroidota</taxon>
        <taxon>Flavobacteriia</taxon>
        <taxon>Flavobacteriales</taxon>
        <taxon>Flavobacteriaceae</taxon>
        <taxon>Arenibacter</taxon>
    </lineage>
</organism>
<evidence type="ECO:0000259" key="2">
    <source>
        <dbReference type="Pfam" id="PF13649"/>
    </source>
</evidence>
<evidence type="ECO:0000313" key="4">
    <source>
        <dbReference type="Proteomes" id="UP001597532"/>
    </source>
</evidence>
<gene>
    <name evidence="3" type="ORF">ACFS1K_10450</name>
</gene>
<reference evidence="4" key="1">
    <citation type="journal article" date="2019" name="Int. J. Syst. Evol. Microbiol.">
        <title>The Global Catalogue of Microorganisms (GCM) 10K type strain sequencing project: providing services to taxonomists for standard genome sequencing and annotation.</title>
        <authorList>
            <consortium name="The Broad Institute Genomics Platform"/>
            <consortium name="The Broad Institute Genome Sequencing Center for Infectious Disease"/>
            <person name="Wu L."/>
            <person name="Ma J."/>
        </authorList>
    </citation>
    <scope>NUCLEOTIDE SEQUENCE [LARGE SCALE GENOMIC DNA]</scope>
    <source>
        <strain evidence="4">KCTC 52924</strain>
    </source>
</reference>
<dbReference type="InterPro" id="IPR029063">
    <property type="entry name" value="SAM-dependent_MTases_sf"/>
</dbReference>
<dbReference type="Pfam" id="PF13649">
    <property type="entry name" value="Methyltransf_25"/>
    <property type="match status" value="1"/>
</dbReference>
<protein>
    <submittedName>
        <fullName evidence="3">Methyltransferase domain-containing protein</fullName>
    </submittedName>
</protein>
<accession>A0ABW5VH06</accession>
<dbReference type="PANTHER" id="PTHR43861">
    <property type="entry name" value="TRANS-ACONITATE 2-METHYLTRANSFERASE-RELATED"/>
    <property type="match status" value="1"/>
</dbReference>
<sequence>MNFIHRCTEREIMDDPNLEVTLLKKVFIDINKVNAMLNGFSITIKAIKKLIQDTPKSSYTIMDLGCGDGHMLRLVANHFKKSGVQLHLVGLDLSSKALGIAREKSANYPNISYLEQNILTMDAKETQCDILLCSLTMHHFKTADIPEFLRQIFPIARMGIVINDLQRSRVSYYLFKMYSIFFIKTCIAKHDGLVSIKSAFTKSDLRAFSQEFPQLSHDLSWKWAFRYLWVIRLK</sequence>
<dbReference type="CDD" id="cd02440">
    <property type="entry name" value="AdoMet_MTases"/>
    <property type="match status" value="1"/>
</dbReference>
<keyword evidence="3" id="KW-0489">Methyltransferase</keyword>
<dbReference type="Gene3D" id="3.40.50.150">
    <property type="entry name" value="Vaccinia Virus protein VP39"/>
    <property type="match status" value="1"/>
</dbReference>
<dbReference type="SUPFAM" id="SSF53335">
    <property type="entry name" value="S-adenosyl-L-methionine-dependent methyltransferases"/>
    <property type="match status" value="1"/>
</dbReference>
<dbReference type="GO" id="GO:0032259">
    <property type="term" value="P:methylation"/>
    <property type="evidence" value="ECO:0007669"/>
    <property type="project" value="UniProtKB-KW"/>
</dbReference>
<dbReference type="Proteomes" id="UP001597532">
    <property type="component" value="Unassembled WGS sequence"/>
</dbReference>
<proteinExistence type="predicted"/>
<dbReference type="GO" id="GO:0008168">
    <property type="term" value="F:methyltransferase activity"/>
    <property type="evidence" value="ECO:0007669"/>
    <property type="project" value="UniProtKB-KW"/>
</dbReference>
<keyword evidence="4" id="KW-1185">Reference proteome</keyword>
<feature type="domain" description="Methyltransferase" evidence="2">
    <location>
        <begin position="61"/>
        <end position="155"/>
    </location>
</feature>
<keyword evidence="1" id="KW-0808">Transferase</keyword>
<dbReference type="InterPro" id="IPR041698">
    <property type="entry name" value="Methyltransf_25"/>
</dbReference>
<name>A0ABW5VH06_9FLAO</name>
<dbReference type="RefSeq" id="WP_251805794.1">
    <property type="nucleotide sequence ID" value="NZ_CP166679.1"/>
</dbReference>
<comment type="caution">
    <text evidence="3">The sequence shown here is derived from an EMBL/GenBank/DDBJ whole genome shotgun (WGS) entry which is preliminary data.</text>
</comment>
<evidence type="ECO:0000313" key="3">
    <source>
        <dbReference type="EMBL" id="MFD2790184.1"/>
    </source>
</evidence>